<reference evidence="1 2" key="1">
    <citation type="journal article" date="2024" name="BMC Genomics">
        <title>Genome assembly of redclaw crayfish (Cherax quadricarinatus) provides insights into its immune adaptation and hypoxia tolerance.</title>
        <authorList>
            <person name="Liu Z."/>
            <person name="Zheng J."/>
            <person name="Li H."/>
            <person name="Fang K."/>
            <person name="Wang S."/>
            <person name="He J."/>
            <person name="Zhou D."/>
            <person name="Weng S."/>
            <person name="Chi M."/>
            <person name="Gu Z."/>
            <person name="He J."/>
            <person name="Li F."/>
            <person name="Wang M."/>
        </authorList>
    </citation>
    <scope>NUCLEOTIDE SEQUENCE [LARGE SCALE GENOMIC DNA]</scope>
    <source>
        <strain evidence="1">ZL_2023a</strain>
    </source>
</reference>
<name>A0AAW0WDG1_CHEQU</name>
<evidence type="ECO:0000313" key="2">
    <source>
        <dbReference type="Proteomes" id="UP001445076"/>
    </source>
</evidence>
<dbReference type="AlphaFoldDB" id="A0AAW0WDG1"/>
<organism evidence="1 2">
    <name type="scientific">Cherax quadricarinatus</name>
    <name type="common">Australian red claw crayfish</name>
    <dbReference type="NCBI Taxonomy" id="27406"/>
    <lineage>
        <taxon>Eukaryota</taxon>
        <taxon>Metazoa</taxon>
        <taxon>Ecdysozoa</taxon>
        <taxon>Arthropoda</taxon>
        <taxon>Crustacea</taxon>
        <taxon>Multicrustacea</taxon>
        <taxon>Malacostraca</taxon>
        <taxon>Eumalacostraca</taxon>
        <taxon>Eucarida</taxon>
        <taxon>Decapoda</taxon>
        <taxon>Pleocyemata</taxon>
        <taxon>Astacidea</taxon>
        <taxon>Parastacoidea</taxon>
        <taxon>Parastacidae</taxon>
        <taxon>Cherax</taxon>
    </lineage>
</organism>
<proteinExistence type="predicted"/>
<accession>A0AAW0WDG1</accession>
<keyword evidence="2" id="KW-1185">Reference proteome</keyword>
<comment type="caution">
    <text evidence="1">The sequence shown here is derived from an EMBL/GenBank/DDBJ whole genome shotgun (WGS) entry which is preliminary data.</text>
</comment>
<gene>
    <name evidence="1" type="ORF">OTU49_010469</name>
</gene>
<dbReference type="Proteomes" id="UP001445076">
    <property type="component" value="Unassembled WGS sequence"/>
</dbReference>
<evidence type="ECO:0000313" key="1">
    <source>
        <dbReference type="EMBL" id="KAK8725768.1"/>
    </source>
</evidence>
<sequence>MDLFSAFYALSFFALHLFSYRKWATHILGILSNIFINITHNHLNIATNSSTFSKDLVCKKQRTDPSTSAKSVISCGECDKKYVVETARSFELRTQHQYVCI</sequence>
<protein>
    <submittedName>
        <fullName evidence="1">Uncharacterized protein</fullName>
    </submittedName>
</protein>
<dbReference type="EMBL" id="JARKIK010000081">
    <property type="protein sequence ID" value="KAK8725768.1"/>
    <property type="molecule type" value="Genomic_DNA"/>
</dbReference>